<evidence type="ECO:0000313" key="2">
    <source>
        <dbReference type="EMBL" id="CBL55828.1"/>
    </source>
</evidence>
<keyword evidence="3" id="KW-1185">Reference proteome</keyword>
<gene>
    <name evidence="2" type="ordered locus">PFREUD_02990</name>
</gene>
<evidence type="ECO:0000313" key="3">
    <source>
        <dbReference type="Proteomes" id="UP000000936"/>
    </source>
</evidence>
<organism evidence="2 3">
    <name type="scientific">Propionibacterium freudenreichii subsp. shermanii (strain ATCC 9614 / DSM 4902 / CIP 103027 / NCIMB 8099 / CIRM-BIA1)</name>
    <dbReference type="NCBI Taxonomy" id="754252"/>
    <lineage>
        <taxon>Bacteria</taxon>
        <taxon>Bacillati</taxon>
        <taxon>Actinomycetota</taxon>
        <taxon>Actinomycetes</taxon>
        <taxon>Propionibacteriales</taxon>
        <taxon>Propionibacteriaceae</taxon>
        <taxon>Propionibacterium</taxon>
    </lineage>
</organism>
<dbReference type="AlphaFoldDB" id="D7GIA6"/>
<accession>D7GIA6</accession>
<proteinExistence type="predicted"/>
<dbReference type="Proteomes" id="UP000000936">
    <property type="component" value="Chromosome"/>
</dbReference>
<dbReference type="KEGG" id="pfr:PFREUD_02990"/>
<sequence>MSRQRPAETIGQGRHGLDEKHRKRLAGHSPA</sequence>
<feature type="compositionally biased region" description="Basic residues" evidence="1">
    <location>
        <begin position="21"/>
        <end position="31"/>
    </location>
</feature>
<reference evidence="2 3" key="1">
    <citation type="journal article" date="2010" name="PLoS ONE">
        <title>The complete genome of Propionibacterium freudenreichii CIRM-BIA1, a hardy actinobacterium with food and probiotic applications.</title>
        <authorList>
            <person name="Falentin H."/>
            <person name="Deutsch S.M."/>
            <person name="Jan G."/>
            <person name="Loux V."/>
            <person name="Thierry A."/>
            <person name="Parayre S."/>
            <person name="Maillard M.B."/>
            <person name="Dherbecourt J."/>
            <person name="Cousin F.J."/>
            <person name="Jardin J."/>
            <person name="Siguier P."/>
            <person name="Couloux A."/>
            <person name="Barbe V."/>
            <person name="Vacherie B."/>
            <person name="Wincker P."/>
            <person name="Gibrat J.F."/>
            <person name="Gaillardin C."/>
            <person name="Lortal S."/>
        </authorList>
    </citation>
    <scope>NUCLEOTIDE SEQUENCE [LARGE SCALE GENOMIC DNA]</scope>
    <source>
        <strain evidence="3">ATCC 9614 / DSM 4902 / CIP 103027 / NCIMB 8099 / CIRM-BIA1</strain>
    </source>
</reference>
<dbReference type="EMBL" id="FN806773">
    <property type="protein sequence ID" value="CBL55828.1"/>
    <property type="molecule type" value="Genomic_DNA"/>
</dbReference>
<dbReference type="STRING" id="754252.PFREUD_02990"/>
<dbReference type="HOGENOM" id="CLU_3397932_0_0_11"/>
<name>D7GIA6_PROFC</name>
<evidence type="ECO:0000256" key="1">
    <source>
        <dbReference type="SAM" id="MobiDB-lite"/>
    </source>
</evidence>
<protein>
    <submittedName>
        <fullName evidence="2">Uncharacterized protein</fullName>
    </submittedName>
</protein>
<feature type="region of interest" description="Disordered" evidence="1">
    <location>
        <begin position="1"/>
        <end position="31"/>
    </location>
</feature>